<comment type="caution">
    <text evidence="10">The sequence shown here is derived from an EMBL/GenBank/DDBJ whole genome shotgun (WGS) entry which is preliminary data.</text>
</comment>
<dbReference type="Gene3D" id="6.10.250.690">
    <property type="match status" value="1"/>
</dbReference>
<dbReference type="Gene3D" id="3.40.50.2300">
    <property type="match status" value="1"/>
</dbReference>
<evidence type="ECO:0000256" key="2">
    <source>
        <dbReference type="ARBA" id="ARBA00023012"/>
    </source>
</evidence>
<evidence type="ECO:0000259" key="8">
    <source>
        <dbReference type="PROSITE" id="PS50110"/>
    </source>
</evidence>
<dbReference type="InterPro" id="IPR011006">
    <property type="entry name" value="CheY-like_superfamily"/>
</dbReference>
<dbReference type="AlphaFoldDB" id="A0A9X2WGB2"/>
<dbReference type="InterPro" id="IPR036388">
    <property type="entry name" value="WH-like_DNA-bd_sf"/>
</dbReference>
<evidence type="ECO:0000256" key="3">
    <source>
        <dbReference type="ARBA" id="ARBA00023015"/>
    </source>
</evidence>
<dbReference type="InterPro" id="IPR039420">
    <property type="entry name" value="WalR-like"/>
</dbReference>
<dbReference type="PROSITE" id="PS50110">
    <property type="entry name" value="RESPONSE_REGULATORY"/>
    <property type="match status" value="1"/>
</dbReference>
<dbReference type="PANTHER" id="PTHR48111:SF37">
    <property type="entry name" value="RESPONSE REGULATOR PROTEIN CARR"/>
    <property type="match status" value="1"/>
</dbReference>
<dbReference type="PROSITE" id="PS51755">
    <property type="entry name" value="OMPR_PHOB"/>
    <property type="match status" value="1"/>
</dbReference>
<dbReference type="Gene3D" id="1.10.10.10">
    <property type="entry name" value="Winged helix-like DNA-binding domain superfamily/Winged helix DNA-binding domain"/>
    <property type="match status" value="1"/>
</dbReference>
<dbReference type="InterPro" id="IPR016032">
    <property type="entry name" value="Sig_transdc_resp-reg_C-effctor"/>
</dbReference>
<dbReference type="CDD" id="cd00383">
    <property type="entry name" value="trans_reg_C"/>
    <property type="match status" value="1"/>
</dbReference>
<dbReference type="GO" id="GO:0006355">
    <property type="term" value="P:regulation of DNA-templated transcription"/>
    <property type="evidence" value="ECO:0007669"/>
    <property type="project" value="InterPro"/>
</dbReference>
<dbReference type="GO" id="GO:0000156">
    <property type="term" value="F:phosphorelay response regulator activity"/>
    <property type="evidence" value="ECO:0007669"/>
    <property type="project" value="TreeGrafter"/>
</dbReference>
<keyword evidence="4 7" id="KW-0238">DNA-binding</keyword>
<proteinExistence type="predicted"/>
<feature type="DNA-binding region" description="OmpR/PhoB-type" evidence="7">
    <location>
        <begin position="124"/>
        <end position="219"/>
    </location>
</feature>
<keyword evidence="1 6" id="KW-0597">Phosphoprotein</keyword>
<accession>A0A9X2WGB2</accession>
<gene>
    <name evidence="10" type="ORF">NYR02_09160</name>
</gene>
<keyword evidence="5" id="KW-0804">Transcription</keyword>
<feature type="domain" description="OmpR/PhoB-type" evidence="9">
    <location>
        <begin position="124"/>
        <end position="219"/>
    </location>
</feature>
<reference evidence="10" key="1">
    <citation type="journal article" date="2022" name="Front. Microbiol.">
        <title>Genome-based taxonomic rearrangement of Oceanobacter-related bacteria including the description of Thalassolituus hydrocarbonoclasticus sp. nov. and Thalassolituus pacificus sp. nov. and emended description of the genus Thalassolituus.</title>
        <authorList>
            <person name="Dong C."/>
            <person name="Wei L."/>
            <person name="Wang J."/>
            <person name="Lai Q."/>
            <person name="Huang Z."/>
            <person name="Shao Z."/>
        </authorList>
    </citation>
    <scope>NUCLEOTIDE SEQUENCE</scope>
    <source>
        <strain evidence="10">59MF3M-4</strain>
    </source>
</reference>
<dbReference type="FunFam" id="3.40.50.2300:FF:000002">
    <property type="entry name" value="DNA-binding response regulator PhoP"/>
    <property type="match status" value="1"/>
</dbReference>
<evidence type="ECO:0000256" key="6">
    <source>
        <dbReference type="PROSITE-ProRule" id="PRU00169"/>
    </source>
</evidence>
<dbReference type="PANTHER" id="PTHR48111">
    <property type="entry name" value="REGULATOR OF RPOS"/>
    <property type="match status" value="1"/>
</dbReference>
<dbReference type="GO" id="GO:0005829">
    <property type="term" value="C:cytosol"/>
    <property type="evidence" value="ECO:0007669"/>
    <property type="project" value="TreeGrafter"/>
</dbReference>
<dbReference type="RefSeq" id="WP_260976059.1">
    <property type="nucleotide sequence ID" value="NZ_JAOANI010000015.1"/>
</dbReference>
<name>A0A9X2WGB2_9GAMM</name>
<protein>
    <submittedName>
        <fullName evidence="10">Response regulator transcription factor</fullName>
    </submittedName>
</protein>
<feature type="modified residue" description="4-aspartylphosphate" evidence="6">
    <location>
        <position position="51"/>
    </location>
</feature>
<dbReference type="SUPFAM" id="SSF46894">
    <property type="entry name" value="C-terminal effector domain of the bipartite response regulators"/>
    <property type="match status" value="1"/>
</dbReference>
<dbReference type="InterPro" id="IPR001867">
    <property type="entry name" value="OmpR/PhoB-type_DNA-bd"/>
</dbReference>
<reference evidence="10" key="2">
    <citation type="submission" date="2022-08" db="EMBL/GenBank/DDBJ databases">
        <authorList>
            <person name="Dong C."/>
        </authorList>
    </citation>
    <scope>NUCLEOTIDE SEQUENCE</scope>
    <source>
        <strain evidence="10">59MF3M-4</strain>
    </source>
</reference>
<organism evidence="10 11">
    <name type="scientific">Thalassolituus pacificus</name>
    <dbReference type="NCBI Taxonomy" id="2975440"/>
    <lineage>
        <taxon>Bacteria</taxon>
        <taxon>Pseudomonadati</taxon>
        <taxon>Pseudomonadota</taxon>
        <taxon>Gammaproteobacteria</taxon>
        <taxon>Oceanospirillales</taxon>
        <taxon>Oceanospirillaceae</taxon>
        <taxon>Thalassolituus</taxon>
    </lineage>
</organism>
<evidence type="ECO:0000313" key="11">
    <source>
        <dbReference type="Proteomes" id="UP001147830"/>
    </source>
</evidence>
<keyword evidence="2" id="KW-0902">Two-component regulatory system</keyword>
<keyword evidence="3" id="KW-0805">Transcription regulation</keyword>
<evidence type="ECO:0000313" key="10">
    <source>
        <dbReference type="EMBL" id="MCT7359187.1"/>
    </source>
</evidence>
<keyword evidence="11" id="KW-1185">Reference proteome</keyword>
<evidence type="ECO:0000256" key="5">
    <source>
        <dbReference type="ARBA" id="ARBA00023163"/>
    </source>
</evidence>
<dbReference type="Pfam" id="PF00072">
    <property type="entry name" value="Response_reg"/>
    <property type="match status" value="1"/>
</dbReference>
<evidence type="ECO:0000256" key="4">
    <source>
        <dbReference type="ARBA" id="ARBA00023125"/>
    </source>
</evidence>
<dbReference type="Proteomes" id="UP001147830">
    <property type="component" value="Unassembled WGS sequence"/>
</dbReference>
<sequence>MKLLLIEDDQQLTDALQPLLREAGYAVEVSHDGIDGEFLGNELQPDLIVLDLGLPGKNGLDVLRSWRNAGNRTPVLVLTARDAWHERVDGLKAGADDYLGKPFHSQELLARLEAIGRRQGGQASNALSWRGVTLDTERQQANSADGRTIELTAIEFRLLRYLMQHPQDVHSKTRLSEHVYEEEQQKDSNVIEVYINRLRQYFGKDFIETRRGQGYQLAADTQT</sequence>
<dbReference type="GO" id="GO:0032993">
    <property type="term" value="C:protein-DNA complex"/>
    <property type="evidence" value="ECO:0007669"/>
    <property type="project" value="TreeGrafter"/>
</dbReference>
<dbReference type="GO" id="GO:0000976">
    <property type="term" value="F:transcription cis-regulatory region binding"/>
    <property type="evidence" value="ECO:0007669"/>
    <property type="project" value="TreeGrafter"/>
</dbReference>
<dbReference type="SMART" id="SM00862">
    <property type="entry name" value="Trans_reg_C"/>
    <property type="match status" value="1"/>
</dbReference>
<evidence type="ECO:0000256" key="1">
    <source>
        <dbReference type="ARBA" id="ARBA00022553"/>
    </source>
</evidence>
<evidence type="ECO:0000259" key="9">
    <source>
        <dbReference type="PROSITE" id="PS51755"/>
    </source>
</evidence>
<dbReference type="SMART" id="SM00448">
    <property type="entry name" value="REC"/>
    <property type="match status" value="1"/>
</dbReference>
<dbReference type="InterPro" id="IPR001789">
    <property type="entry name" value="Sig_transdc_resp-reg_receiver"/>
</dbReference>
<evidence type="ECO:0000256" key="7">
    <source>
        <dbReference type="PROSITE-ProRule" id="PRU01091"/>
    </source>
</evidence>
<dbReference type="EMBL" id="JAOANI010000015">
    <property type="protein sequence ID" value="MCT7359187.1"/>
    <property type="molecule type" value="Genomic_DNA"/>
</dbReference>
<feature type="domain" description="Response regulatory" evidence="8">
    <location>
        <begin position="2"/>
        <end position="116"/>
    </location>
</feature>
<dbReference type="Pfam" id="PF00486">
    <property type="entry name" value="Trans_reg_C"/>
    <property type="match status" value="1"/>
</dbReference>
<dbReference type="SUPFAM" id="SSF52172">
    <property type="entry name" value="CheY-like"/>
    <property type="match status" value="1"/>
</dbReference>